<feature type="compositionally biased region" description="Polar residues" evidence="1">
    <location>
        <begin position="63"/>
        <end position="78"/>
    </location>
</feature>
<evidence type="ECO:0000256" key="1">
    <source>
        <dbReference type="SAM" id="MobiDB-lite"/>
    </source>
</evidence>
<reference evidence="3 4" key="1">
    <citation type="submission" date="2024-04" db="EMBL/GenBank/DDBJ databases">
        <authorList>
            <person name="Waldvogel A.-M."/>
            <person name="Schoenle A."/>
        </authorList>
    </citation>
    <scope>NUCLEOTIDE SEQUENCE [LARGE SCALE GENOMIC DNA]</scope>
</reference>
<sequence length="144" mass="15797">MQSHTSSSPPLLALALLLLPHSSTSPLPTHEPPALGLTLLQLLDPNPEQQEAPPSTEPFFSWYPSNQDSNLDSVQDTNSDQDTDQYTDLDEDQDLLRSQRGEVGHDEENRLSEALSVVAGGLQSVSREKGGFGFRFGRRGLSRI</sequence>
<feature type="chain" id="PRO_5043427332" evidence="2">
    <location>
        <begin position="25"/>
        <end position="144"/>
    </location>
</feature>
<evidence type="ECO:0000256" key="2">
    <source>
        <dbReference type="SAM" id="SignalP"/>
    </source>
</evidence>
<accession>A0AAV2K2H9</accession>
<proteinExistence type="predicted"/>
<feature type="signal peptide" evidence="2">
    <location>
        <begin position="1"/>
        <end position="24"/>
    </location>
</feature>
<protein>
    <submittedName>
        <fullName evidence="3">Uncharacterized protein</fullName>
    </submittedName>
</protein>
<organism evidence="3 4">
    <name type="scientific">Knipowitschia caucasica</name>
    <name type="common">Caucasian dwarf goby</name>
    <name type="synonym">Pomatoschistus caucasicus</name>
    <dbReference type="NCBI Taxonomy" id="637954"/>
    <lineage>
        <taxon>Eukaryota</taxon>
        <taxon>Metazoa</taxon>
        <taxon>Chordata</taxon>
        <taxon>Craniata</taxon>
        <taxon>Vertebrata</taxon>
        <taxon>Euteleostomi</taxon>
        <taxon>Actinopterygii</taxon>
        <taxon>Neopterygii</taxon>
        <taxon>Teleostei</taxon>
        <taxon>Neoteleostei</taxon>
        <taxon>Acanthomorphata</taxon>
        <taxon>Gobiaria</taxon>
        <taxon>Gobiiformes</taxon>
        <taxon>Gobioidei</taxon>
        <taxon>Gobiidae</taxon>
        <taxon>Gobiinae</taxon>
        <taxon>Knipowitschia</taxon>
    </lineage>
</organism>
<dbReference type="AlphaFoldDB" id="A0AAV2K2H9"/>
<gene>
    <name evidence="3" type="ORF">KC01_LOCUS14328</name>
</gene>
<keyword evidence="4" id="KW-1185">Reference proteome</keyword>
<dbReference type="Proteomes" id="UP001497482">
    <property type="component" value="Chromosome 16"/>
</dbReference>
<feature type="compositionally biased region" description="Acidic residues" evidence="1">
    <location>
        <begin position="79"/>
        <end position="93"/>
    </location>
</feature>
<feature type="region of interest" description="Disordered" evidence="1">
    <location>
        <begin position="41"/>
        <end position="109"/>
    </location>
</feature>
<evidence type="ECO:0000313" key="3">
    <source>
        <dbReference type="EMBL" id="CAL1583919.1"/>
    </source>
</evidence>
<evidence type="ECO:0000313" key="4">
    <source>
        <dbReference type="Proteomes" id="UP001497482"/>
    </source>
</evidence>
<keyword evidence="2" id="KW-0732">Signal</keyword>
<dbReference type="EMBL" id="OZ035838">
    <property type="protein sequence ID" value="CAL1583919.1"/>
    <property type="molecule type" value="Genomic_DNA"/>
</dbReference>
<name>A0AAV2K2H9_KNICA</name>
<feature type="compositionally biased region" description="Basic and acidic residues" evidence="1">
    <location>
        <begin position="94"/>
        <end position="109"/>
    </location>
</feature>